<dbReference type="SUPFAM" id="SSF109604">
    <property type="entry name" value="HD-domain/PDEase-like"/>
    <property type="match status" value="1"/>
</dbReference>
<dbReference type="InterPro" id="IPR037522">
    <property type="entry name" value="HD_GYP_dom"/>
</dbReference>
<feature type="modified residue" description="4-aspartylphosphate" evidence="1">
    <location>
        <position position="53"/>
    </location>
</feature>
<evidence type="ECO:0000256" key="1">
    <source>
        <dbReference type="PROSITE-ProRule" id="PRU00169"/>
    </source>
</evidence>
<dbReference type="Gene3D" id="1.10.3210.10">
    <property type="entry name" value="Hypothetical protein af1432"/>
    <property type="match status" value="1"/>
</dbReference>
<dbReference type="Pfam" id="PF13487">
    <property type="entry name" value="HD_5"/>
    <property type="match status" value="1"/>
</dbReference>
<organism evidence="4 5">
    <name type="scientific">Methylomonas subterranea</name>
    <dbReference type="NCBI Taxonomy" id="2952225"/>
    <lineage>
        <taxon>Bacteria</taxon>
        <taxon>Pseudomonadati</taxon>
        <taxon>Pseudomonadota</taxon>
        <taxon>Gammaproteobacteria</taxon>
        <taxon>Methylococcales</taxon>
        <taxon>Methylococcaceae</taxon>
        <taxon>Methylomonas</taxon>
    </lineage>
</organism>
<dbReference type="CDD" id="cd00077">
    <property type="entry name" value="HDc"/>
    <property type="match status" value="1"/>
</dbReference>
<dbReference type="EMBL" id="JANIBJ010000002">
    <property type="protein sequence ID" value="MCQ8102717.1"/>
    <property type="molecule type" value="Genomic_DNA"/>
</dbReference>
<proteinExistence type="predicted"/>
<dbReference type="Proteomes" id="UP001524499">
    <property type="component" value="Unassembled WGS sequence"/>
</dbReference>
<accession>A0ABT1TB70</accession>
<dbReference type="InterPro" id="IPR003607">
    <property type="entry name" value="HD/PDEase_dom"/>
</dbReference>
<gene>
    <name evidence="4" type="ORF">NP590_01260</name>
</gene>
<evidence type="ECO:0000313" key="5">
    <source>
        <dbReference type="Proteomes" id="UP001524499"/>
    </source>
</evidence>
<dbReference type="RefSeq" id="WP_256600329.1">
    <property type="nucleotide sequence ID" value="NZ_JANIBJ010000002.1"/>
</dbReference>
<dbReference type="Gene3D" id="3.40.50.2300">
    <property type="match status" value="1"/>
</dbReference>
<dbReference type="InterPro" id="IPR052020">
    <property type="entry name" value="Cyclic_di-GMP/3'3'-cGAMP_PDE"/>
</dbReference>
<dbReference type="SMART" id="SM00448">
    <property type="entry name" value="REC"/>
    <property type="match status" value="1"/>
</dbReference>
<feature type="domain" description="Response regulatory" evidence="2">
    <location>
        <begin position="5"/>
        <end position="120"/>
    </location>
</feature>
<dbReference type="PANTHER" id="PTHR45228:SF5">
    <property type="entry name" value="CYCLIC DI-GMP PHOSPHODIESTERASE VC_1348-RELATED"/>
    <property type="match status" value="1"/>
</dbReference>
<dbReference type="InterPro" id="IPR001789">
    <property type="entry name" value="Sig_transdc_resp-reg_receiver"/>
</dbReference>
<evidence type="ECO:0000313" key="4">
    <source>
        <dbReference type="EMBL" id="MCQ8102717.1"/>
    </source>
</evidence>
<sequence>MSTGPILCVDDEPYNLGILRMALKEHHPLAFARSGAETLKAVEKHRPALLLLDVQMPDMDGYEVCRRLKSNLETRDIPIIFVTGMTQEIDEKAGFDVGAVDYITKPISVPIVQARVQTHLSLVRAETLEKSYRDAIHMLGMAGHYNDTDTGAHIWRMAAYSRSLAETMGWNEERCHLLELAAPMHDTGKIGIPDAVLKNPGKLNEEEWRIMKTHTTIGYGILKQSQAPLFQLAGEIALYHHEKCDGSGYPSGLAADEIPESARIVAVADVFDALSMKRPYKEAWPLDKTLEFLRGNAGSHLDGRLVEAFMDILPKILRTKAEWDAREQEKELTLMSGLPD</sequence>
<dbReference type="PROSITE" id="PS51832">
    <property type="entry name" value="HD_GYP"/>
    <property type="match status" value="1"/>
</dbReference>
<evidence type="ECO:0000259" key="2">
    <source>
        <dbReference type="PROSITE" id="PS50110"/>
    </source>
</evidence>
<keyword evidence="1" id="KW-0597">Phosphoprotein</keyword>
<dbReference type="Pfam" id="PF00072">
    <property type="entry name" value="Response_reg"/>
    <property type="match status" value="1"/>
</dbReference>
<evidence type="ECO:0000259" key="3">
    <source>
        <dbReference type="PROSITE" id="PS51832"/>
    </source>
</evidence>
<dbReference type="InterPro" id="IPR011006">
    <property type="entry name" value="CheY-like_superfamily"/>
</dbReference>
<protein>
    <submittedName>
        <fullName evidence="4">Response regulator</fullName>
    </submittedName>
</protein>
<name>A0ABT1TB70_9GAMM</name>
<keyword evidence="5" id="KW-1185">Reference proteome</keyword>
<feature type="domain" description="HD-GYP" evidence="3">
    <location>
        <begin position="128"/>
        <end position="325"/>
    </location>
</feature>
<comment type="caution">
    <text evidence="4">The sequence shown here is derived from an EMBL/GenBank/DDBJ whole genome shotgun (WGS) entry which is preliminary data.</text>
</comment>
<dbReference type="SMART" id="SM00471">
    <property type="entry name" value="HDc"/>
    <property type="match status" value="1"/>
</dbReference>
<dbReference type="PROSITE" id="PS50110">
    <property type="entry name" value="RESPONSE_REGULATORY"/>
    <property type="match status" value="1"/>
</dbReference>
<dbReference type="PANTHER" id="PTHR45228">
    <property type="entry name" value="CYCLIC DI-GMP PHOSPHODIESTERASE TM_0186-RELATED"/>
    <property type="match status" value="1"/>
</dbReference>
<reference evidence="4 5" key="1">
    <citation type="submission" date="2022-07" db="EMBL/GenBank/DDBJ databases">
        <title>Methylomonas rivi sp. nov., Methylomonas rosea sp. nov., Methylomonas aureus sp. nov. and Methylomonas subterranea sp. nov., four novel methanotrophs isolated from a freshwater creek and the deep terrestrial subsurface.</title>
        <authorList>
            <person name="Abin C."/>
            <person name="Sankaranarayanan K."/>
            <person name="Garner C."/>
            <person name="Sindelar R."/>
            <person name="Kotary K."/>
            <person name="Garner R."/>
            <person name="Barclay S."/>
            <person name="Lawson P."/>
            <person name="Krumholz L."/>
        </authorList>
    </citation>
    <scope>NUCLEOTIDE SEQUENCE [LARGE SCALE GENOMIC DNA]</scope>
    <source>
        <strain evidence="4 5">SURF-2</strain>
    </source>
</reference>
<dbReference type="SUPFAM" id="SSF52172">
    <property type="entry name" value="CheY-like"/>
    <property type="match status" value="1"/>
</dbReference>